<dbReference type="Proteomes" id="UP000095286">
    <property type="component" value="Unplaced"/>
</dbReference>
<name>A0AC35U0D8_9BILA</name>
<organism evidence="1 2">
    <name type="scientific">Rhabditophanes sp. KR3021</name>
    <dbReference type="NCBI Taxonomy" id="114890"/>
    <lineage>
        <taxon>Eukaryota</taxon>
        <taxon>Metazoa</taxon>
        <taxon>Ecdysozoa</taxon>
        <taxon>Nematoda</taxon>
        <taxon>Chromadorea</taxon>
        <taxon>Rhabditida</taxon>
        <taxon>Tylenchina</taxon>
        <taxon>Panagrolaimomorpha</taxon>
        <taxon>Strongyloidoidea</taxon>
        <taxon>Alloionematidae</taxon>
        <taxon>Rhabditophanes</taxon>
    </lineage>
</organism>
<dbReference type="WBParaSite" id="RSKR_0000625100.1">
    <property type="protein sequence ID" value="RSKR_0000625100.1"/>
    <property type="gene ID" value="RSKR_0000625100"/>
</dbReference>
<accession>A0AC35U0D8</accession>
<proteinExistence type="predicted"/>
<reference evidence="2" key="1">
    <citation type="submission" date="2016-11" db="UniProtKB">
        <authorList>
            <consortium name="WormBaseParasite"/>
        </authorList>
    </citation>
    <scope>IDENTIFICATION</scope>
    <source>
        <strain evidence="2">KR3021</strain>
    </source>
</reference>
<sequence length="619" mass="68914">MLRSMQHHLRVSKSLNLVRMTQSMLVNGDKKYKHAKTGGFTQTAPELHNPFTEDPLLEKTLRRILPQRYYVEVAKDLEKFGDRVVNEIDCLGRLAELNPPKLEHQNAWGERVDELVVTPAWYKLKEIAAEEGLIGIGYDDKFPPEHRRLHQFAKLYLFGPSSGLVTCPLAMTDGAAKTIKEMGLIEQFPEMKVAFDNLTSRDGKKAWTSGQWMTEKMGGSDVGSGTDTYARDLGNGKYALSGYKWFSSAIDANMCLTLARVIDKEGNSIPGSKGLSLFYLPIRDEGNKLNGIQMVRLKNKLGTRQLPTAELLLDGTKALKLSEEGRGIPGISNMLNVTRIHNAMASVSFMRRIISLARDYSKKRIVFGREQSEWPLHVATIAKLEVECRAGFLFLMEAARLLGLSESGKATPIELLNLRLITPVLKLYTAKKCVPLISEGIECFGGQGYMEDTGLPTILRDAQVTPIWEGTTNVLSLDVLRVFGSKDNILGAFEDHINSILPTNLTNQKLVEAKAKIEQGIAELKKTLHKVSHKSITQPMQIDLGAREVALTIGNIYCGTLLLQQAASEVGTDADIEVVSRYVNEKDLVEFRLDNFISARSLQNTGIVFENFDKLTSKL</sequence>
<evidence type="ECO:0000313" key="2">
    <source>
        <dbReference type="WBParaSite" id="RSKR_0000625100.1"/>
    </source>
</evidence>
<evidence type="ECO:0000313" key="1">
    <source>
        <dbReference type="Proteomes" id="UP000095286"/>
    </source>
</evidence>
<protein>
    <submittedName>
        <fullName evidence="2">Acyl-CoA dehydrogenase</fullName>
    </submittedName>
</protein>